<accession>A0A381AJP1</accession>
<evidence type="ECO:0000313" key="2">
    <source>
        <dbReference type="EMBL" id="QQB87597.1"/>
    </source>
</evidence>
<gene>
    <name evidence="1" type="ORF">EQG53_11970</name>
    <name evidence="2" type="ORF">I6H83_10475</name>
</gene>
<dbReference type="GeneID" id="56577043"/>
<dbReference type="Proteomes" id="UP000596117">
    <property type="component" value="Chromosome"/>
</dbReference>
<protein>
    <submittedName>
        <fullName evidence="1">Uncharacterized protein</fullName>
    </submittedName>
</protein>
<organism evidence="1 3">
    <name type="scientific">Brevundimonas diminuta</name>
    <name type="common">Pseudomonas diminuta</name>
    <dbReference type="NCBI Taxonomy" id="293"/>
    <lineage>
        <taxon>Bacteria</taxon>
        <taxon>Pseudomonadati</taxon>
        <taxon>Pseudomonadota</taxon>
        <taxon>Alphaproteobacteria</taxon>
        <taxon>Caulobacterales</taxon>
        <taxon>Caulobacteraceae</taxon>
        <taxon>Brevundimonas</taxon>
    </lineage>
</organism>
<dbReference type="RefSeq" id="WP_003164928.1">
    <property type="nucleotide sequence ID" value="NZ_BJNC01000014.1"/>
</dbReference>
<evidence type="ECO:0000313" key="1">
    <source>
        <dbReference type="EMBL" id="QAT15022.1"/>
    </source>
</evidence>
<evidence type="ECO:0000313" key="4">
    <source>
        <dbReference type="Proteomes" id="UP000596117"/>
    </source>
</evidence>
<proteinExistence type="predicted"/>
<dbReference type="Proteomes" id="UP000287388">
    <property type="component" value="Chromosome"/>
</dbReference>
<dbReference type="AlphaFoldDB" id="A0A381AJP1"/>
<dbReference type="EMBL" id="CP035093">
    <property type="protein sequence ID" value="QAT15022.1"/>
    <property type="molecule type" value="Genomic_DNA"/>
</dbReference>
<reference evidence="1 3" key="1">
    <citation type="submission" date="2019-01" db="EMBL/GenBank/DDBJ databases">
        <title>Brevundimonas diminuta Genome sequencing and assembly.</title>
        <authorList>
            <person name="Chen H."/>
        </authorList>
    </citation>
    <scope>NUCLEOTIDE SEQUENCE [LARGE SCALE GENOMIC DNA]</scope>
    <source>
        <strain evidence="1">ATCC</strain>
        <strain evidence="3">ATCC(B) 19146</strain>
    </source>
</reference>
<keyword evidence="4" id="KW-1185">Reference proteome</keyword>
<dbReference type="KEGG" id="bdm:EQG53_11970"/>
<dbReference type="EMBL" id="CP066026">
    <property type="protein sequence ID" value="QQB87597.1"/>
    <property type="molecule type" value="Genomic_DNA"/>
</dbReference>
<evidence type="ECO:0000313" key="3">
    <source>
        <dbReference type="Proteomes" id="UP000287388"/>
    </source>
</evidence>
<name>A0A381AJP1_BREDI</name>
<reference evidence="2 4" key="2">
    <citation type="submission" date="2020-12" db="EMBL/GenBank/DDBJ databases">
        <title>FDA dAtabase for Regulatory Grade micrObial Sequences (FDA-ARGOS): Supporting development and validation of Infectious Disease Dx tests.</title>
        <authorList>
            <person name="Kerrigan L."/>
            <person name="Long C."/>
            <person name="Tallon L."/>
            <person name="Sadzewicz L."/>
            <person name="Zhao X."/>
            <person name="Boylan J."/>
            <person name="Ott S."/>
            <person name="Bowen H."/>
            <person name="Vavikolanu K."/>
            <person name="Mehta A."/>
            <person name="Aluvathingal J."/>
            <person name="Nadendla S."/>
            <person name="Yan Y."/>
            <person name="Sichtig H."/>
        </authorList>
    </citation>
    <scope>NUCLEOTIDE SEQUENCE [LARGE SCALE GENOMIC DNA]</scope>
    <source>
        <strain evidence="2 4">FDAARGOS_1026</strain>
    </source>
</reference>
<sequence>MGYRKPERRGLAYHLATPATISVMLRDGWVVMARCPACQLDLRIDLELMARLNGADLVLFGRTCRCRRMGCSGRMFFMGTPPGEQHGLFWPLRAIDIKVLLGAS</sequence>